<feature type="transmembrane region" description="Helical" evidence="8">
    <location>
        <begin position="268"/>
        <end position="287"/>
    </location>
</feature>
<evidence type="ECO:0000256" key="8">
    <source>
        <dbReference type="SAM" id="Phobius"/>
    </source>
</evidence>
<evidence type="ECO:0000313" key="11">
    <source>
        <dbReference type="Proteomes" id="UP001183817"/>
    </source>
</evidence>
<keyword evidence="6 8" id="KW-0472">Membrane</keyword>
<keyword evidence="11" id="KW-1185">Reference proteome</keyword>
<protein>
    <submittedName>
        <fullName evidence="10">MFS family permease</fullName>
    </submittedName>
</protein>
<feature type="transmembrane region" description="Helical" evidence="8">
    <location>
        <begin position="202"/>
        <end position="224"/>
    </location>
</feature>
<feature type="transmembrane region" description="Helical" evidence="8">
    <location>
        <begin position="12"/>
        <end position="37"/>
    </location>
</feature>
<name>A0ABU2BJM1_9MICC</name>
<evidence type="ECO:0000256" key="4">
    <source>
        <dbReference type="ARBA" id="ARBA00022692"/>
    </source>
</evidence>
<proteinExistence type="predicted"/>
<evidence type="ECO:0000313" key="10">
    <source>
        <dbReference type="EMBL" id="MDR7358803.1"/>
    </source>
</evidence>
<evidence type="ECO:0000256" key="6">
    <source>
        <dbReference type="ARBA" id="ARBA00023136"/>
    </source>
</evidence>
<sequence>MFPQLFFPDTNPFIATLATFATLAVGYFSRPLGAVIFGHYGDRIGRKSILVITLLIMGGVTTLIGLLPTFETIGIWAAIILVVLRLAQGIAFGGEWGGAILMAFEFAPPNRRGFYAAIPQLGPAAGSILGNAAFLLVTLLPDEDMLAWGWRIPFLFSSVLVAVGLFIRLRISESPEFKVVKKEGHEVKVPLLEVLRKHLKSVVLVALSHLGFGAFSILVIVYLVNFSTKEAGIDPTIMLTITLATFIVQIPMILLAGHLSDIVSRKKMMVIGSALVIAAVFHLFWAVSTHNPWLIAVSYIVGFGCCYSLVYGAQAALFADSFPAEVRFTGMSLGYQIATSLGSGLTPMVAAVLLQYTGSPYAISIFVAALLFIAMISMTRLIAIADLNRGKSSGAAGTSDAPAEVSAHR</sequence>
<evidence type="ECO:0000256" key="5">
    <source>
        <dbReference type="ARBA" id="ARBA00022989"/>
    </source>
</evidence>
<keyword evidence="3" id="KW-1003">Cell membrane</keyword>
<comment type="subcellular location">
    <subcellularLocation>
        <location evidence="1">Cell membrane</location>
        <topology evidence="1">Multi-pass membrane protein</topology>
    </subcellularLocation>
</comment>
<dbReference type="Proteomes" id="UP001183817">
    <property type="component" value="Unassembled WGS sequence"/>
</dbReference>
<keyword evidence="5 8" id="KW-1133">Transmembrane helix</keyword>
<dbReference type="EMBL" id="JAVDYI010000001">
    <property type="protein sequence ID" value="MDR7358803.1"/>
    <property type="molecule type" value="Genomic_DNA"/>
</dbReference>
<dbReference type="InterPro" id="IPR020846">
    <property type="entry name" value="MFS_dom"/>
</dbReference>
<feature type="transmembrane region" description="Helical" evidence="8">
    <location>
        <begin position="333"/>
        <end position="355"/>
    </location>
</feature>
<feature type="domain" description="Major facilitator superfamily (MFS) profile" evidence="9">
    <location>
        <begin position="1"/>
        <end position="386"/>
    </location>
</feature>
<dbReference type="Gene3D" id="1.20.1250.20">
    <property type="entry name" value="MFS general substrate transporter like domains"/>
    <property type="match status" value="2"/>
</dbReference>
<dbReference type="Pfam" id="PF07690">
    <property type="entry name" value="MFS_1"/>
    <property type="match status" value="1"/>
</dbReference>
<dbReference type="InterPro" id="IPR036259">
    <property type="entry name" value="MFS_trans_sf"/>
</dbReference>
<feature type="transmembrane region" description="Helical" evidence="8">
    <location>
        <begin position="236"/>
        <end position="256"/>
    </location>
</feature>
<dbReference type="CDD" id="cd17369">
    <property type="entry name" value="MFS_ShiA_like"/>
    <property type="match status" value="1"/>
</dbReference>
<feature type="transmembrane region" description="Helical" evidence="8">
    <location>
        <begin position="73"/>
        <end position="93"/>
    </location>
</feature>
<gene>
    <name evidence="10" type="ORF">J2S64_002494</name>
</gene>
<evidence type="ECO:0000256" key="2">
    <source>
        <dbReference type="ARBA" id="ARBA00022448"/>
    </source>
</evidence>
<dbReference type="PROSITE" id="PS50850">
    <property type="entry name" value="MFS"/>
    <property type="match status" value="1"/>
</dbReference>
<feature type="transmembrane region" description="Helical" evidence="8">
    <location>
        <begin position="114"/>
        <end position="140"/>
    </location>
</feature>
<feature type="transmembrane region" description="Helical" evidence="8">
    <location>
        <begin position="49"/>
        <end position="67"/>
    </location>
</feature>
<keyword evidence="4 8" id="KW-0812">Transmembrane</keyword>
<accession>A0ABU2BJM1</accession>
<feature type="transmembrane region" description="Helical" evidence="8">
    <location>
        <begin position="152"/>
        <end position="171"/>
    </location>
</feature>
<feature type="transmembrane region" description="Helical" evidence="8">
    <location>
        <begin position="293"/>
        <end position="312"/>
    </location>
</feature>
<dbReference type="SUPFAM" id="SSF103473">
    <property type="entry name" value="MFS general substrate transporter"/>
    <property type="match status" value="1"/>
</dbReference>
<feature type="transmembrane region" description="Helical" evidence="8">
    <location>
        <begin position="361"/>
        <end position="383"/>
    </location>
</feature>
<evidence type="ECO:0000256" key="7">
    <source>
        <dbReference type="SAM" id="MobiDB-lite"/>
    </source>
</evidence>
<dbReference type="InterPro" id="IPR011701">
    <property type="entry name" value="MFS"/>
</dbReference>
<comment type="caution">
    <text evidence="10">The sequence shown here is derived from an EMBL/GenBank/DDBJ whole genome shotgun (WGS) entry which is preliminary data.</text>
</comment>
<feature type="region of interest" description="Disordered" evidence="7">
    <location>
        <begin position="390"/>
        <end position="409"/>
    </location>
</feature>
<dbReference type="PANTHER" id="PTHR43045">
    <property type="entry name" value="SHIKIMATE TRANSPORTER"/>
    <property type="match status" value="1"/>
</dbReference>
<keyword evidence="2" id="KW-0813">Transport</keyword>
<evidence type="ECO:0000256" key="3">
    <source>
        <dbReference type="ARBA" id="ARBA00022475"/>
    </source>
</evidence>
<evidence type="ECO:0000256" key="1">
    <source>
        <dbReference type="ARBA" id="ARBA00004651"/>
    </source>
</evidence>
<dbReference type="PANTHER" id="PTHR43045:SF1">
    <property type="entry name" value="SHIKIMATE TRANSPORTER"/>
    <property type="match status" value="1"/>
</dbReference>
<reference evidence="10 11" key="1">
    <citation type="submission" date="2023-07" db="EMBL/GenBank/DDBJ databases">
        <title>Sequencing the genomes of 1000 actinobacteria strains.</title>
        <authorList>
            <person name="Klenk H.-P."/>
        </authorList>
    </citation>
    <scope>NUCLEOTIDE SEQUENCE [LARGE SCALE GENOMIC DNA]</scope>
    <source>
        <strain evidence="10 11">DSM 20167</strain>
    </source>
</reference>
<evidence type="ECO:0000259" key="9">
    <source>
        <dbReference type="PROSITE" id="PS50850"/>
    </source>
</evidence>
<organism evidence="10 11">
    <name type="scientific">Paeniglutamicibacter sulfureus</name>
    <dbReference type="NCBI Taxonomy" id="43666"/>
    <lineage>
        <taxon>Bacteria</taxon>
        <taxon>Bacillati</taxon>
        <taxon>Actinomycetota</taxon>
        <taxon>Actinomycetes</taxon>
        <taxon>Micrococcales</taxon>
        <taxon>Micrococcaceae</taxon>
        <taxon>Paeniglutamicibacter</taxon>
    </lineage>
</organism>